<evidence type="ECO:0000256" key="3">
    <source>
        <dbReference type="ARBA" id="ARBA00023163"/>
    </source>
</evidence>
<dbReference type="SUPFAM" id="SSF46689">
    <property type="entry name" value="Homeodomain-like"/>
    <property type="match status" value="1"/>
</dbReference>
<dbReference type="PANTHER" id="PTHR30055">
    <property type="entry name" value="HTH-TYPE TRANSCRIPTIONAL REGULATOR RUTR"/>
    <property type="match status" value="1"/>
</dbReference>
<evidence type="ECO:0000256" key="2">
    <source>
        <dbReference type="ARBA" id="ARBA00023125"/>
    </source>
</evidence>
<reference evidence="6 7" key="1">
    <citation type="submission" date="2018-08" db="EMBL/GenBank/DDBJ databases">
        <title>Hydrogenophaga sp. LA-38 isolated from sludge.</title>
        <authorList>
            <person name="Im W.-T."/>
        </authorList>
    </citation>
    <scope>NUCLEOTIDE SEQUENCE [LARGE SCALE GENOMIC DNA]</scope>
    <source>
        <strain evidence="6 7">LA-38</strain>
    </source>
</reference>
<comment type="caution">
    <text evidence="6">The sequence shown here is derived from an EMBL/GenBank/DDBJ whole genome shotgun (WGS) entry which is preliminary data.</text>
</comment>
<accession>A0A372EKF7</accession>
<dbReference type="Pfam" id="PF00440">
    <property type="entry name" value="TetR_N"/>
    <property type="match status" value="1"/>
</dbReference>
<dbReference type="InterPro" id="IPR050109">
    <property type="entry name" value="HTH-type_TetR-like_transc_reg"/>
</dbReference>
<evidence type="ECO:0000313" key="7">
    <source>
        <dbReference type="Proteomes" id="UP000261931"/>
    </source>
</evidence>
<dbReference type="InterPro" id="IPR049484">
    <property type="entry name" value="Rv0078-like_C"/>
</dbReference>
<keyword evidence="2 4" id="KW-0238">DNA-binding</keyword>
<keyword evidence="3" id="KW-0804">Transcription</keyword>
<feature type="domain" description="HTH tetR-type" evidence="5">
    <location>
        <begin position="8"/>
        <end position="68"/>
    </location>
</feature>
<keyword evidence="7" id="KW-1185">Reference proteome</keyword>
<gene>
    <name evidence="6" type="ORF">DY262_10445</name>
</gene>
<dbReference type="PRINTS" id="PR00455">
    <property type="entry name" value="HTHTETR"/>
</dbReference>
<protein>
    <submittedName>
        <fullName evidence="6">TetR/AcrR family transcriptional regulator</fullName>
    </submittedName>
</protein>
<sequence length="193" mass="20905">MKNAERASATRARLIAVARRMFGEQGYAGTATEAVLQEAGVARGAMYHHFADKAALFEAVCLAVCEDIVPAVERAADARRDPLDALVQGSIRWIEKTSEPEARRILMIDAPTVLGWARWQALDDRLSQASLAEGMQAAIAAGAIRLDCRLELAVAMMNGALNALALRVNAPQAPVPPREWRRAVRALWAAHAV</sequence>
<keyword evidence="1" id="KW-0805">Transcription regulation</keyword>
<dbReference type="Pfam" id="PF21351">
    <property type="entry name" value="TetR_C_41"/>
    <property type="match status" value="1"/>
</dbReference>
<dbReference type="EMBL" id="QVLS01000005">
    <property type="protein sequence ID" value="RFP79380.1"/>
    <property type="molecule type" value="Genomic_DNA"/>
</dbReference>
<dbReference type="RefSeq" id="WP_116958806.1">
    <property type="nucleotide sequence ID" value="NZ_QVLS01000005.1"/>
</dbReference>
<dbReference type="Gene3D" id="1.10.357.10">
    <property type="entry name" value="Tetracycline Repressor, domain 2"/>
    <property type="match status" value="1"/>
</dbReference>
<evidence type="ECO:0000259" key="5">
    <source>
        <dbReference type="PROSITE" id="PS50977"/>
    </source>
</evidence>
<dbReference type="AlphaFoldDB" id="A0A372EKF7"/>
<organism evidence="6 7">
    <name type="scientific">Hydrogenophaga borbori</name>
    <dbReference type="NCBI Taxonomy" id="2294117"/>
    <lineage>
        <taxon>Bacteria</taxon>
        <taxon>Pseudomonadati</taxon>
        <taxon>Pseudomonadota</taxon>
        <taxon>Betaproteobacteria</taxon>
        <taxon>Burkholderiales</taxon>
        <taxon>Comamonadaceae</taxon>
        <taxon>Hydrogenophaga</taxon>
    </lineage>
</organism>
<dbReference type="InterPro" id="IPR009057">
    <property type="entry name" value="Homeodomain-like_sf"/>
</dbReference>
<evidence type="ECO:0000313" key="6">
    <source>
        <dbReference type="EMBL" id="RFP79380.1"/>
    </source>
</evidence>
<proteinExistence type="predicted"/>
<dbReference type="InterPro" id="IPR001647">
    <property type="entry name" value="HTH_TetR"/>
</dbReference>
<name>A0A372EKF7_9BURK</name>
<dbReference type="GO" id="GO:0000976">
    <property type="term" value="F:transcription cis-regulatory region binding"/>
    <property type="evidence" value="ECO:0007669"/>
    <property type="project" value="TreeGrafter"/>
</dbReference>
<evidence type="ECO:0000256" key="1">
    <source>
        <dbReference type="ARBA" id="ARBA00023015"/>
    </source>
</evidence>
<dbReference type="PANTHER" id="PTHR30055:SF234">
    <property type="entry name" value="HTH-TYPE TRANSCRIPTIONAL REGULATOR BETI"/>
    <property type="match status" value="1"/>
</dbReference>
<evidence type="ECO:0000256" key="4">
    <source>
        <dbReference type="PROSITE-ProRule" id="PRU00335"/>
    </source>
</evidence>
<dbReference type="GO" id="GO:0003700">
    <property type="term" value="F:DNA-binding transcription factor activity"/>
    <property type="evidence" value="ECO:0007669"/>
    <property type="project" value="TreeGrafter"/>
</dbReference>
<dbReference type="PROSITE" id="PS50977">
    <property type="entry name" value="HTH_TETR_2"/>
    <property type="match status" value="1"/>
</dbReference>
<dbReference type="Proteomes" id="UP000261931">
    <property type="component" value="Unassembled WGS sequence"/>
</dbReference>
<feature type="DNA-binding region" description="H-T-H motif" evidence="4">
    <location>
        <begin position="31"/>
        <end position="50"/>
    </location>
</feature>